<dbReference type="EMBL" id="MU866013">
    <property type="protein sequence ID" value="KAK4442547.1"/>
    <property type="molecule type" value="Genomic_DNA"/>
</dbReference>
<organism evidence="2 3">
    <name type="scientific">Podospora aff. communis PSN243</name>
    <dbReference type="NCBI Taxonomy" id="3040156"/>
    <lineage>
        <taxon>Eukaryota</taxon>
        <taxon>Fungi</taxon>
        <taxon>Dikarya</taxon>
        <taxon>Ascomycota</taxon>
        <taxon>Pezizomycotina</taxon>
        <taxon>Sordariomycetes</taxon>
        <taxon>Sordariomycetidae</taxon>
        <taxon>Sordariales</taxon>
        <taxon>Podosporaceae</taxon>
        <taxon>Podospora</taxon>
    </lineage>
</organism>
<proteinExistence type="predicted"/>
<gene>
    <name evidence="2" type="ORF">QBC34DRAFT_499619</name>
</gene>
<accession>A0AAV9G3I7</accession>
<protein>
    <recommendedName>
        <fullName evidence="1">F-box domain-containing protein</fullName>
    </recommendedName>
</protein>
<evidence type="ECO:0000259" key="1">
    <source>
        <dbReference type="PROSITE" id="PS50181"/>
    </source>
</evidence>
<keyword evidence="3" id="KW-1185">Reference proteome</keyword>
<evidence type="ECO:0000313" key="3">
    <source>
        <dbReference type="Proteomes" id="UP001321760"/>
    </source>
</evidence>
<reference evidence="2" key="2">
    <citation type="submission" date="2023-05" db="EMBL/GenBank/DDBJ databases">
        <authorList>
            <consortium name="Lawrence Berkeley National Laboratory"/>
            <person name="Steindorff A."/>
            <person name="Hensen N."/>
            <person name="Bonometti L."/>
            <person name="Westerberg I."/>
            <person name="Brannstrom I.O."/>
            <person name="Guillou S."/>
            <person name="Cros-Aarteil S."/>
            <person name="Calhoun S."/>
            <person name="Haridas S."/>
            <person name="Kuo A."/>
            <person name="Mondo S."/>
            <person name="Pangilinan J."/>
            <person name="Riley R."/>
            <person name="Labutti K."/>
            <person name="Andreopoulos B."/>
            <person name="Lipzen A."/>
            <person name="Chen C."/>
            <person name="Yanf M."/>
            <person name="Daum C."/>
            <person name="Ng V."/>
            <person name="Clum A."/>
            <person name="Ohm R."/>
            <person name="Martin F."/>
            <person name="Silar P."/>
            <person name="Natvig D."/>
            <person name="Lalanne C."/>
            <person name="Gautier V."/>
            <person name="Ament-Velasquez S.L."/>
            <person name="Kruys A."/>
            <person name="Hutchinson M.I."/>
            <person name="Powell A.J."/>
            <person name="Barry K."/>
            <person name="Miller A.N."/>
            <person name="Grigoriev I.V."/>
            <person name="Debuchy R."/>
            <person name="Gladieux P."/>
            <person name="Thoren M.H."/>
            <person name="Johannesson H."/>
        </authorList>
    </citation>
    <scope>NUCLEOTIDE SEQUENCE</scope>
    <source>
        <strain evidence="2">PSN243</strain>
    </source>
</reference>
<name>A0AAV9G3I7_9PEZI</name>
<dbReference type="Proteomes" id="UP001321760">
    <property type="component" value="Unassembled WGS sequence"/>
</dbReference>
<comment type="caution">
    <text evidence="2">The sequence shown here is derived from an EMBL/GenBank/DDBJ whole genome shotgun (WGS) entry which is preliminary data.</text>
</comment>
<sequence>MPAELVDEILANCIASSTSWHPGMLCKISLVCRRWRALLRDEAYSSWEHNGQFDSIRSLWNFLRIILGDQQIAATVRTLGDQDIEMLRGAVNKVGLQGVEAEFLAAFRKADPRAFVALLLANIPNLTTLHAQLPQEDPFLCALLQKVGCGSTDKDGWPAAGRPFQHLLEANLAGHMNYYLFEGHNHFLNPYTQDVRHLLPILQSPKLQKLALFDLGSCGAPPVPCSGNLDPKSSSVTDLTLVHTLSGHRCQGPAAPGPLPVLAAAKALTSLSFSAENLGSGPRPDDAEALTRFKLWRALCQHKASLQRLDIFTRATELPFFMPEDDLPHTAYSAPFGSMRAFKCLEHISMQPDTLVGLRPDGSSAHITLKDTLPRSLKSLTVYRSYSMFPDETLVSQLLDVIRSPDFPLLKRLAVEDDPYCFVGNARVGYAVFPHDDLEYECEKVGMTYEAKKSYDLANGGSAAEYYADTQDDCATWQDEWDRTNDSLTARLSRLREQQPLSRRKKDVFGRAVLRLDDIDTYDYKPRKPSDRVVAASLRKEWKEFRAMGIAEGLRMDSFENMGGFMGIGN</sequence>
<dbReference type="InterPro" id="IPR001810">
    <property type="entry name" value="F-box_dom"/>
</dbReference>
<reference evidence="2" key="1">
    <citation type="journal article" date="2023" name="Mol. Phylogenet. Evol.">
        <title>Genome-scale phylogeny and comparative genomics of the fungal order Sordariales.</title>
        <authorList>
            <person name="Hensen N."/>
            <person name="Bonometti L."/>
            <person name="Westerberg I."/>
            <person name="Brannstrom I.O."/>
            <person name="Guillou S."/>
            <person name="Cros-Aarteil S."/>
            <person name="Calhoun S."/>
            <person name="Haridas S."/>
            <person name="Kuo A."/>
            <person name="Mondo S."/>
            <person name="Pangilinan J."/>
            <person name="Riley R."/>
            <person name="LaButti K."/>
            <person name="Andreopoulos B."/>
            <person name="Lipzen A."/>
            <person name="Chen C."/>
            <person name="Yan M."/>
            <person name="Daum C."/>
            <person name="Ng V."/>
            <person name="Clum A."/>
            <person name="Steindorff A."/>
            <person name="Ohm R.A."/>
            <person name="Martin F."/>
            <person name="Silar P."/>
            <person name="Natvig D.O."/>
            <person name="Lalanne C."/>
            <person name="Gautier V."/>
            <person name="Ament-Velasquez S.L."/>
            <person name="Kruys A."/>
            <person name="Hutchinson M.I."/>
            <person name="Powell A.J."/>
            <person name="Barry K."/>
            <person name="Miller A.N."/>
            <person name="Grigoriev I.V."/>
            <person name="Debuchy R."/>
            <person name="Gladieux P."/>
            <person name="Hiltunen Thoren M."/>
            <person name="Johannesson H."/>
        </authorList>
    </citation>
    <scope>NUCLEOTIDE SEQUENCE</scope>
    <source>
        <strain evidence="2">PSN243</strain>
    </source>
</reference>
<feature type="domain" description="F-box" evidence="1">
    <location>
        <begin position="1"/>
        <end position="50"/>
    </location>
</feature>
<dbReference type="AlphaFoldDB" id="A0AAV9G3I7"/>
<evidence type="ECO:0000313" key="2">
    <source>
        <dbReference type="EMBL" id="KAK4442547.1"/>
    </source>
</evidence>
<dbReference type="PROSITE" id="PS50181">
    <property type="entry name" value="FBOX"/>
    <property type="match status" value="1"/>
</dbReference>